<dbReference type="PROSITE" id="PS01036">
    <property type="entry name" value="HSP70_3"/>
    <property type="match status" value="1"/>
</dbReference>
<dbReference type="Proteomes" id="UP000887226">
    <property type="component" value="Unassembled WGS sequence"/>
</dbReference>
<comment type="catalytic activity">
    <reaction evidence="8">
        <text>ATP + H2O = ADP + phosphate + H(+)</text>
        <dbReference type="Rhea" id="RHEA:13065"/>
        <dbReference type="ChEBI" id="CHEBI:15377"/>
        <dbReference type="ChEBI" id="CHEBI:15378"/>
        <dbReference type="ChEBI" id="CHEBI:30616"/>
        <dbReference type="ChEBI" id="CHEBI:43474"/>
        <dbReference type="ChEBI" id="CHEBI:456216"/>
        <dbReference type="EC" id="3.6.4.10"/>
    </reaction>
</comment>
<evidence type="ECO:0000256" key="9">
    <source>
        <dbReference type="RuleBase" id="RU003322"/>
    </source>
</evidence>
<dbReference type="InterPro" id="IPR029048">
    <property type="entry name" value="HSP70_C_sf"/>
</dbReference>
<evidence type="ECO:0000256" key="1">
    <source>
        <dbReference type="ARBA" id="ARBA00004496"/>
    </source>
</evidence>
<keyword evidence="3" id="KW-0963">Cytoplasm</keyword>
<dbReference type="PROSITE" id="PS00297">
    <property type="entry name" value="HSP70_1"/>
    <property type="match status" value="1"/>
</dbReference>
<dbReference type="FunFam" id="3.30.420.40:FF:000026">
    <property type="entry name" value="Heat shock protein 70"/>
    <property type="match status" value="1"/>
</dbReference>
<dbReference type="OrthoDB" id="2401965at2759"/>
<dbReference type="EC" id="3.6.4.10" evidence="2"/>
<accession>A0A9P8CH82</accession>
<dbReference type="SUPFAM" id="SSF100920">
    <property type="entry name" value="Heat shock protein 70kD (HSP70), peptide-binding domain"/>
    <property type="match status" value="1"/>
</dbReference>
<organism evidence="10 11">
    <name type="scientific">Calycina marina</name>
    <dbReference type="NCBI Taxonomy" id="1763456"/>
    <lineage>
        <taxon>Eukaryota</taxon>
        <taxon>Fungi</taxon>
        <taxon>Dikarya</taxon>
        <taxon>Ascomycota</taxon>
        <taxon>Pezizomycotina</taxon>
        <taxon>Leotiomycetes</taxon>
        <taxon>Helotiales</taxon>
        <taxon>Pezizellaceae</taxon>
        <taxon>Calycina</taxon>
    </lineage>
</organism>
<dbReference type="PROSITE" id="PS00329">
    <property type="entry name" value="HSP70_2"/>
    <property type="match status" value="1"/>
</dbReference>
<dbReference type="Gene3D" id="1.20.1270.10">
    <property type="match status" value="1"/>
</dbReference>
<dbReference type="GO" id="GO:0140662">
    <property type="term" value="F:ATP-dependent protein folding chaperone"/>
    <property type="evidence" value="ECO:0007669"/>
    <property type="project" value="InterPro"/>
</dbReference>
<dbReference type="Gene3D" id="3.30.420.40">
    <property type="match status" value="2"/>
</dbReference>
<dbReference type="Gene3D" id="3.30.30.30">
    <property type="match status" value="1"/>
</dbReference>
<dbReference type="SUPFAM" id="SSF53067">
    <property type="entry name" value="Actin-like ATPase domain"/>
    <property type="match status" value="2"/>
</dbReference>
<name>A0A9P8CH82_9HELO</name>
<evidence type="ECO:0000313" key="11">
    <source>
        <dbReference type="Proteomes" id="UP000887226"/>
    </source>
</evidence>
<feature type="non-terminal residue" evidence="10">
    <location>
        <position position="610"/>
    </location>
</feature>
<dbReference type="GO" id="GO:0016787">
    <property type="term" value="F:hydrolase activity"/>
    <property type="evidence" value="ECO:0007669"/>
    <property type="project" value="UniProtKB-KW"/>
</dbReference>
<reference evidence="10" key="1">
    <citation type="journal article" date="2021" name="IMA Fungus">
        <title>Genomic characterization of three marine fungi, including Emericellopsis atlantica sp. nov. with signatures of a generalist lifestyle and marine biomass degradation.</title>
        <authorList>
            <person name="Hagestad O.C."/>
            <person name="Hou L."/>
            <person name="Andersen J.H."/>
            <person name="Hansen E.H."/>
            <person name="Altermark B."/>
            <person name="Li C."/>
            <person name="Kuhnert E."/>
            <person name="Cox R.J."/>
            <person name="Crous P.W."/>
            <person name="Spatafora J.W."/>
            <person name="Lail K."/>
            <person name="Amirebrahimi M."/>
            <person name="Lipzen A."/>
            <person name="Pangilinan J."/>
            <person name="Andreopoulos W."/>
            <person name="Hayes R.D."/>
            <person name="Ng V."/>
            <person name="Grigoriev I.V."/>
            <person name="Jackson S.A."/>
            <person name="Sutton T.D.S."/>
            <person name="Dobson A.D.W."/>
            <person name="Rama T."/>
        </authorList>
    </citation>
    <scope>NUCLEOTIDE SEQUENCE</scope>
    <source>
        <strain evidence="10">TRa3180A</strain>
    </source>
</reference>
<evidence type="ECO:0000256" key="6">
    <source>
        <dbReference type="ARBA" id="ARBA00022840"/>
    </source>
</evidence>
<dbReference type="NCBIfam" id="NF001413">
    <property type="entry name" value="PRK00290.1"/>
    <property type="match status" value="1"/>
</dbReference>
<protein>
    <recommendedName>
        <fullName evidence="2">non-chaperonin molecular chaperone ATPase</fullName>
        <ecNumber evidence="2">3.6.4.10</ecNumber>
    </recommendedName>
</protein>
<dbReference type="InterPro" id="IPR043129">
    <property type="entry name" value="ATPase_NBD"/>
</dbReference>
<dbReference type="Gene3D" id="2.60.34.10">
    <property type="entry name" value="Substrate Binding Domain Of DNAk, Chain A, domain 1"/>
    <property type="match status" value="1"/>
</dbReference>
<dbReference type="InterPro" id="IPR018181">
    <property type="entry name" value="Heat_shock_70_CS"/>
</dbReference>
<evidence type="ECO:0000256" key="2">
    <source>
        <dbReference type="ARBA" id="ARBA00012554"/>
    </source>
</evidence>
<dbReference type="FunFam" id="3.90.640.10:FF:000002">
    <property type="entry name" value="Heat shock 70 kDa"/>
    <property type="match status" value="1"/>
</dbReference>
<dbReference type="PRINTS" id="PR00301">
    <property type="entry name" value="HEATSHOCK70"/>
</dbReference>
<keyword evidence="7" id="KW-0143">Chaperone</keyword>
<dbReference type="FunFam" id="3.30.420.40:FF:000172">
    <property type="entry name" value="Heat shock 70 kDa protein"/>
    <property type="match status" value="2"/>
</dbReference>
<evidence type="ECO:0000256" key="7">
    <source>
        <dbReference type="ARBA" id="ARBA00023186"/>
    </source>
</evidence>
<dbReference type="Pfam" id="PF00012">
    <property type="entry name" value="HSP70"/>
    <property type="match status" value="1"/>
</dbReference>
<proteinExistence type="inferred from homology"/>
<sequence length="610" mass="66328">MADEVYEGAIGIDLGTTYSCVANYEGTNVEIIANEQGSFTTPSFVSFTDKERLIGESAKNQAAMNPVNTVFDIKRLIGRRFDDPTVKKDIESWPFKIVDQDGSPFVEVEYLGEKKVFSPQEISAMVLTKMKEIAEVKLGKKVAKAVITVPAYFNDNQRQATKDAGAIAGLNVLRIINEPTAAAIAYGLGAGKSNKERNVLIYDLGGGTFDVSLLNIQGGVFTVKATAGDTHLGGQDFDTNLLDHFKKEFTRKTKKDLSNDPRALRRLRTACERAKRTLSNGAQTTVEIDSLFDGEDFNAQITRARFEDLNSKAFNGTLDPVALVLKDAQIDKSKVDEIVLVGGSTRIPRIQKLLSDFFDGKKLEKSINPDEAVAYGAAVQAGILSGKATSADTADLLLLDVVPLSLGVAMEGNIFAPVVPRGQTVPTIKKRTFTTVADNQQTVQFPVFQGERVNCEDNTSLGEFTLAPIPPMKAGDAVLEVVFEVDVNGILKVTATEKTSGRSANITISNSVGKLSSSEIESMVADAEKFKTTDEAFSKKFEARQQLESYISRVEEIVSDPTMSLKLKRGTKDKIESALSDAMAQLEVEDSTSDDLKKKELALKRVVTKA</sequence>
<evidence type="ECO:0000256" key="8">
    <source>
        <dbReference type="ARBA" id="ARBA00048056"/>
    </source>
</evidence>
<dbReference type="EMBL" id="MU253785">
    <property type="protein sequence ID" value="KAG9247019.1"/>
    <property type="molecule type" value="Genomic_DNA"/>
</dbReference>
<dbReference type="FunFam" id="3.30.30.30:FF:000005">
    <property type="entry name" value="Heat shock protein ssb1"/>
    <property type="match status" value="1"/>
</dbReference>
<dbReference type="AlphaFoldDB" id="A0A9P8CH82"/>
<evidence type="ECO:0000313" key="10">
    <source>
        <dbReference type="EMBL" id="KAG9247019.1"/>
    </source>
</evidence>
<keyword evidence="10" id="KW-0346">Stress response</keyword>
<evidence type="ECO:0000256" key="5">
    <source>
        <dbReference type="ARBA" id="ARBA00022801"/>
    </source>
</evidence>
<keyword evidence="11" id="KW-1185">Reference proteome</keyword>
<keyword evidence="4 9" id="KW-0547">Nucleotide-binding</keyword>
<dbReference type="FunFam" id="1.20.1270.10:FF:000014">
    <property type="entry name" value="Heat shock protein 70"/>
    <property type="match status" value="1"/>
</dbReference>
<gene>
    <name evidence="10" type="ORF">BJ878DRAFT_580985</name>
</gene>
<dbReference type="GO" id="GO:0005737">
    <property type="term" value="C:cytoplasm"/>
    <property type="evidence" value="ECO:0007669"/>
    <property type="project" value="UniProtKB-SubCell"/>
</dbReference>
<dbReference type="InterPro" id="IPR029047">
    <property type="entry name" value="HSP70_peptide-bd_sf"/>
</dbReference>
<dbReference type="Gene3D" id="3.90.640.10">
    <property type="entry name" value="Actin, Chain A, domain 4"/>
    <property type="match status" value="1"/>
</dbReference>
<evidence type="ECO:0000256" key="3">
    <source>
        <dbReference type="ARBA" id="ARBA00022490"/>
    </source>
</evidence>
<comment type="caution">
    <text evidence="10">The sequence shown here is derived from an EMBL/GenBank/DDBJ whole genome shotgun (WGS) entry which is preliminary data.</text>
</comment>
<keyword evidence="5" id="KW-0378">Hydrolase</keyword>
<dbReference type="InterPro" id="IPR013126">
    <property type="entry name" value="Hsp_70_fam"/>
</dbReference>
<dbReference type="GO" id="GO:0005524">
    <property type="term" value="F:ATP binding"/>
    <property type="evidence" value="ECO:0007669"/>
    <property type="project" value="UniProtKB-KW"/>
</dbReference>
<comment type="similarity">
    <text evidence="9">Belongs to the heat shock protein 70 family.</text>
</comment>
<evidence type="ECO:0000256" key="4">
    <source>
        <dbReference type="ARBA" id="ARBA00022741"/>
    </source>
</evidence>
<keyword evidence="6 9" id="KW-0067">ATP-binding</keyword>
<dbReference type="FunFam" id="2.60.34.10:FF:000004">
    <property type="entry name" value="Heat shock protein SSB1"/>
    <property type="match status" value="1"/>
</dbReference>
<dbReference type="PANTHER" id="PTHR19375">
    <property type="entry name" value="HEAT SHOCK PROTEIN 70KDA"/>
    <property type="match status" value="1"/>
</dbReference>
<dbReference type="SUPFAM" id="SSF100934">
    <property type="entry name" value="Heat shock protein 70kD (HSP70), C-terminal subdomain"/>
    <property type="match status" value="1"/>
</dbReference>
<comment type="subcellular location">
    <subcellularLocation>
        <location evidence="1">Cytoplasm</location>
    </subcellularLocation>
</comment>